<dbReference type="EMBL" id="SLZQ01000003">
    <property type="protein sequence ID" value="TCS37908.1"/>
    <property type="molecule type" value="Genomic_DNA"/>
</dbReference>
<gene>
    <name evidence="1" type="ORF">EDC30_103200</name>
</gene>
<protein>
    <recommendedName>
        <fullName evidence="3">IrrE N-terminal-like domain-containing protein</fullName>
    </recommendedName>
</protein>
<proteinExistence type="predicted"/>
<keyword evidence="2" id="KW-1185">Reference proteome</keyword>
<accession>A0A4R3HXL5</accession>
<organism evidence="1 2">
    <name type="scientific">Paucimonas lemoignei</name>
    <name type="common">Pseudomonas lemoignei</name>
    <dbReference type="NCBI Taxonomy" id="29443"/>
    <lineage>
        <taxon>Bacteria</taxon>
        <taxon>Pseudomonadati</taxon>
        <taxon>Pseudomonadota</taxon>
        <taxon>Betaproteobacteria</taxon>
        <taxon>Burkholderiales</taxon>
        <taxon>Burkholderiaceae</taxon>
        <taxon>Paucimonas</taxon>
    </lineage>
</organism>
<comment type="caution">
    <text evidence="1">The sequence shown here is derived from an EMBL/GenBank/DDBJ whole genome shotgun (WGS) entry which is preliminary data.</text>
</comment>
<dbReference type="OrthoDB" id="9794834at2"/>
<sequence>MPNNAQQFKVRLAQATGLSDSAINAAWPEWWSDAADASPSAQAELRFSIARNLGLDPRSLLDDQAPRFVWNEAAKYKNFTGDQERDRPAITSFGASVSRTLVRAVPQHYSLVGVPAFTIRQSILANKSFISFVDLLGLVWGMGIPTIHLKVYPLSAKRMCAMAVRIGERAAILLAKDSQYPASIAFHLAHEIGHIALGHIDEGSALIDMEDPAEQTENIDDEELAADRYALELLTGDPNFTIEKQGQGRNARQLANEALQTGPAHGIEPGTLALCYGHVTKEWATVQAAMAHIYTNAKPAWSETNKVAAREISWELLSDERASFLHAVMGGI</sequence>
<reference evidence="1 2" key="1">
    <citation type="submission" date="2019-03" db="EMBL/GenBank/DDBJ databases">
        <title>Genomic Encyclopedia of Type Strains, Phase IV (KMG-IV): sequencing the most valuable type-strain genomes for metagenomic binning, comparative biology and taxonomic classification.</title>
        <authorList>
            <person name="Goeker M."/>
        </authorList>
    </citation>
    <scope>NUCLEOTIDE SEQUENCE [LARGE SCALE GENOMIC DNA]</scope>
    <source>
        <strain evidence="1 2">DSM 7445</strain>
    </source>
</reference>
<evidence type="ECO:0000313" key="2">
    <source>
        <dbReference type="Proteomes" id="UP000295382"/>
    </source>
</evidence>
<dbReference type="Proteomes" id="UP000295382">
    <property type="component" value="Unassembled WGS sequence"/>
</dbReference>
<dbReference type="Gene3D" id="1.10.10.2910">
    <property type="match status" value="1"/>
</dbReference>
<dbReference type="AlphaFoldDB" id="A0A4R3HXL5"/>
<evidence type="ECO:0000313" key="1">
    <source>
        <dbReference type="EMBL" id="TCS37908.1"/>
    </source>
</evidence>
<evidence type="ECO:0008006" key="3">
    <source>
        <dbReference type="Google" id="ProtNLM"/>
    </source>
</evidence>
<name>A0A4R3HXL5_PAULE</name>
<dbReference type="RefSeq" id="WP_132257978.1">
    <property type="nucleotide sequence ID" value="NZ_SLZQ01000003.1"/>
</dbReference>